<gene>
    <name evidence="3" type="primary">ubiF_3</name>
    <name evidence="3" type="ORF">NCTC13098_06537</name>
</gene>
<evidence type="ECO:0000313" key="3">
    <source>
        <dbReference type="EMBL" id="VDR30104.1"/>
    </source>
</evidence>
<protein>
    <submittedName>
        <fullName evidence="3">2-octaprenyl-3-methyl-6-methoxy-1,4-benzoquinol hydroxylase</fullName>
        <ecNumber evidence="3">1.14.13.-</ecNumber>
    </submittedName>
</protein>
<evidence type="ECO:0000256" key="1">
    <source>
        <dbReference type="ARBA" id="ARBA00023002"/>
    </source>
</evidence>
<dbReference type="GO" id="GO:0016491">
    <property type="term" value="F:oxidoreductase activity"/>
    <property type="evidence" value="ECO:0007669"/>
    <property type="project" value="UniProtKB-KW"/>
</dbReference>
<dbReference type="Gene3D" id="3.50.50.60">
    <property type="entry name" value="FAD/NAD(P)-binding domain"/>
    <property type="match status" value="2"/>
</dbReference>
<dbReference type="InterPro" id="IPR002938">
    <property type="entry name" value="FAD-bd"/>
</dbReference>
<dbReference type="NCBIfam" id="NF004835">
    <property type="entry name" value="PRK06185.1-4"/>
    <property type="match status" value="1"/>
</dbReference>
<dbReference type="PANTHER" id="PTHR43476">
    <property type="entry name" value="3-(3-HYDROXY-PHENYL)PROPIONATE/3-HYDROXYCINNAMIC ACID HYDROXYLASE"/>
    <property type="match status" value="1"/>
</dbReference>
<feature type="domain" description="FAD-binding" evidence="2">
    <location>
        <begin position="11"/>
        <end position="352"/>
    </location>
</feature>
<dbReference type="AlphaFoldDB" id="A0A3P8J7C6"/>
<dbReference type="InterPro" id="IPR050631">
    <property type="entry name" value="PheA/TfdB_FAD_monoxygenase"/>
</dbReference>
<dbReference type="EC" id="1.14.13.-" evidence="3"/>
<name>A0A3P8J7C6_RAOTE</name>
<dbReference type="NCBIfam" id="NF004834">
    <property type="entry name" value="PRK06185.1-3"/>
    <property type="match status" value="1"/>
</dbReference>
<keyword evidence="1 3" id="KW-0560">Oxidoreductase</keyword>
<sequence length="427" mass="47505">MSSPSIASYATDCCIVGGGPAGLMLGYLLARAGVSVTVLEKHDDFLRDFRGDTIHPSTLELMHQLGLLDDLLTLPHQRAENLWAEIAGRNVMLADFSRLPTRCKFIAFMPQWEFLTFLAERAAAFPHFTLIKSARVTELRYEQGRACGVLAETPEGPIDVSCQLVVGADGRGSVVREKAELSSRSFGMPRDLLWMKLTKRPGDPQWSMGHTGPRRNFIMIDRGDYWQCGYAIEKGSFDAIRENGLEKFLLQVAEVAPFQDDRFQEIAGWQQVKLLSIRIDRLEQWAKPGVLCIGDAAHAMSPIGGVGVNLAIQDAVAAANAVSLPLRQRRLQLKHLRRVQRRRDFPTKATQFLQIKMSQRRTKKRRAAGSSGLMSWLSRRRWLPRAGGAHHRPRVSSRNAAWVLAASGLPRGGGIDTRASPHVVVRG</sequence>
<proteinExistence type="predicted"/>
<evidence type="ECO:0000259" key="2">
    <source>
        <dbReference type="Pfam" id="PF01494"/>
    </source>
</evidence>
<dbReference type="SUPFAM" id="SSF51905">
    <property type="entry name" value="FAD/NAD(P)-binding domain"/>
    <property type="match status" value="1"/>
</dbReference>
<dbReference type="GO" id="GO:0071949">
    <property type="term" value="F:FAD binding"/>
    <property type="evidence" value="ECO:0007669"/>
    <property type="project" value="InterPro"/>
</dbReference>
<reference evidence="3 4" key="1">
    <citation type="submission" date="2018-12" db="EMBL/GenBank/DDBJ databases">
        <authorList>
            <consortium name="Pathogen Informatics"/>
        </authorList>
    </citation>
    <scope>NUCLEOTIDE SEQUENCE [LARGE SCALE GENOMIC DNA]</scope>
    <source>
        <strain evidence="3 4">NCTC13098</strain>
    </source>
</reference>
<organism evidence="3 4">
    <name type="scientific">Raoultella terrigena</name>
    <name type="common">Klebsiella terrigena</name>
    <dbReference type="NCBI Taxonomy" id="577"/>
    <lineage>
        <taxon>Bacteria</taxon>
        <taxon>Pseudomonadati</taxon>
        <taxon>Pseudomonadota</taxon>
        <taxon>Gammaproteobacteria</taxon>
        <taxon>Enterobacterales</taxon>
        <taxon>Enterobacteriaceae</taxon>
        <taxon>Klebsiella/Raoultella group</taxon>
        <taxon>Raoultella</taxon>
    </lineage>
</organism>
<evidence type="ECO:0000313" key="4">
    <source>
        <dbReference type="Proteomes" id="UP000274346"/>
    </source>
</evidence>
<dbReference type="EMBL" id="LR131271">
    <property type="protein sequence ID" value="VDR30104.1"/>
    <property type="molecule type" value="Genomic_DNA"/>
</dbReference>
<dbReference type="InterPro" id="IPR036188">
    <property type="entry name" value="FAD/NAD-bd_sf"/>
</dbReference>
<dbReference type="Pfam" id="PF01494">
    <property type="entry name" value="FAD_binding_3"/>
    <property type="match status" value="1"/>
</dbReference>
<dbReference type="PANTHER" id="PTHR43476:SF5">
    <property type="entry name" value="FAD-DEPENDENT MONOOXYGENASE"/>
    <property type="match status" value="1"/>
</dbReference>
<accession>A0A3P8J7C6</accession>
<dbReference type="KEGG" id="rtg:NCTC13098_06537"/>
<dbReference type="PRINTS" id="PR00420">
    <property type="entry name" value="RNGMNOXGNASE"/>
</dbReference>
<dbReference type="Proteomes" id="UP000274346">
    <property type="component" value="Chromosome"/>
</dbReference>